<accession>A0A510N917</accession>
<dbReference type="OrthoDB" id="26305at2157"/>
<dbReference type="RefSeq" id="WP_010903764.1">
    <property type="nucleotide sequence ID" value="NC_002607.1"/>
</dbReference>
<dbReference type="InterPro" id="IPR051888">
    <property type="entry name" value="UPF0148_domain"/>
</dbReference>
<dbReference type="InterPro" id="IPR022954">
    <property type="entry name" value="UPF0148"/>
</dbReference>
<dbReference type="Pfam" id="PF06677">
    <property type="entry name" value="Auto_anti-p27"/>
    <property type="match status" value="1"/>
</dbReference>
<reference evidence="4" key="3">
    <citation type="journal article" date="2019" name="Microbiol. Resour. Announc.">
        <title>The genome of the Halobacterium salinarum type strain is closely related to that of the laboratory strains NRC-1 and R1.</title>
        <authorList>
            <person name="Pfeiffer F."/>
            <person name="Marchfelder A."/>
            <person name="Habermann B.H."/>
            <person name="Dyall-Smith M."/>
        </authorList>
    </citation>
    <scope>NUCLEOTIDE SEQUENCE</scope>
    <source>
        <strain evidence="4">NRC-1</strain>
    </source>
</reference>
<comment type="similarity">
    <text evidence="1 2">Belongs to the UPF0148 family.</text>
</comment>
<evidence type="ECO:0000256" key="2">
    <source>
        <dbReference type="HAMAP-Rule" id="MF_00343"/>
    </source>
</evidence>
<dbReference type="PANTHER" id="PTHR16537">
    <property type="entry name" value="SJOEGREN SYNDROME/SCLERODERMA AUTOANTIGEN 1"/>
    <property type="match status" value="1"/>
</dbReference>
<reference evidence="4" key="2">
    <citation type="journal article" date="2015" name="Life">
        <title>A manual curation strategy to improve genome annotation: application to a set of haloarchael genomes.</title>
        <authorList>
            <person name="Pfeiffer F."/>
            <person name="Oesterhelt D."/>
        </authorList>
    </citation>
    <scope>NUCLEOTIDE SEQUENCE</scope>
    <source>
        <strain evidence="4">NRC-1</strain>
    </source>
</reference>
<organism evidence="4">
    <name type="scientific">Halobacterium salinarum (strain ATCC 700922 / JCM 11081 / NRC-1)</name>
    <name type="common">Halobacterium halobium</name>
    <dbReference type="NCBI Taxonomy" id="64091"/>
    <lineage>
        <taxon>Archaea</taxon>
        <taxon>Methanobacteriati</taxon>
        <taxon>Methanobacteriota</taxon>
        <taxon>Stenosarchaea group</taxon>
        <taxon>Halobacteria</taxon>
        <taxon>Halobacteriales</taxon>
        <taxon>Halobacteriaceae</taxon>
        <taxon>Halobacterium</taxon>
        <taxon>Halobacterium salinarum NRC-34001</taxon>
    </lineage>
</organism>
<feature type="compositionally biased region" description="Basic and acidic residues" evidence="3">
    <location>
        <begin position="47"/>
        <end position="62"/>
    </location>
</feature>
<dbReference type="PANTHER" id="PTHR16537:SF1">
    <property type="entry name" value="PROTEIN ZNRD2"/>
    <property type="match status" value="1"/>
</dbReference>
<proteinExistence type="inferred from homology"/>
<feature type="compositionally biased region" description="Basic and acidic residues" evidence="3">
    <location>
        <begin position="7"/>
        <end position="33"/>
    </location>
</feature>
<name>A0A510N917_HALSA</name>
<evidence type="ECO:0000256" key="3">
    <source>
        <dbReference type="SAM" id="MobiDB-lite"/>
    </source>
</evidence>
<dbReference type="SMR" id="A0A510N917"/>
<protein>
    <recommendedName>
        <fullName evidence="2">UPF0148 protein VNG_2366C</fullName>
    </recommendedName>
</protein>
<dbReference type="KEGG" id="hal:VNG_2366C"/>
<feature type="compositionally biased region" description="Low complexity" evidence="3">
    <location>
        <begin position="105"/>
        <end position="122"/>
    </location>
</feature>
<sequence>MSNTDDGFDKEAAREELREKYNADQQDREETARMSDLLLQGATMTNDHCDRCGTPLFRHDGETFCPTCQHDDNDDEPTATTQSAPDRSPPADPQATPHSSPPTTPDTSSSTAAATDDVPTAAARDRPEHAPTAEPTTPATEELESTIAALARRASDADDPRTAREYLEAAHEAAAALDTLRP</sequence>
<dbReference type="InterPro" id="IPR009563">
    <property type="entry name" value="SSSCA1"/>
</dbReference>
<evidence type="ECO:0000313" key="4">
    <source>
        <dbReference type="EMBL" id="DAC79219.1"/>
    </source>
</evidence>
<gene>
    <name evidence="4" type="ORF">VNG_2366C</name>
</gene>
<feature type="region of interest" description="Disordered" evidence="3">
    <location>
        <begin position="1"/>
        <end position="162"/>
    </location>
</feature>
<dbReference type="EMBL" id="BK010829">
    <property type="protein sequence ID" value="DAC79219.1"/>
    <property type="molecule type" value="Genomic_DNA"/>
</dbReference>
<reference evidence="4" key="1">
    <citation type="journal article" date="2008" name="Genomics">
        <title>Evolution in the laboratory: the genome of Halobacterium salinarum strain R1 compared to that of strain NRC-1.</title>
        <authorList>
            <person name="Pfeiffer F."/>
            <person name="Schuster S.C."/>
            <person name="Broicher A."/>
            <person name="Falb M."/>
            <person name="Palm P."/>
            <person name="Rodewald K."/>
            <person name="Ruepp A."/>
            <person name="Soppa J."/>
            <person name="Tittor J."/>
            <person name="Oesterhelt D."/>
        </authorList>
    </citation>
    <scope>NUCLEOTIDE SEQUENCE</scope>
    <source>
        <strain evidence="4">NRC-1</strain>
    </source>
</reference>
<evidence type="ECO:0000256" key="1">
    <source>
        <dbReference type="ARBA" id="ARBA00011077"/>
    </source>
</evidence>
<dbReference type="HAMAP" id="MF_00343">
    <property type="entry name" value="UPF0148"/>
    <property type="match status" value="1"/>
</dbReference>
<dbReference type="AlphaFoldDB" id="A0A510N917"/>
<feature type="compositionally biased region" description="Basic and acidic residues" evidence="3">
    <location>
        <begin position="153"/>
        <end position="162"/>
    </location>
</feature>
<dbReference type="GeneID" id="68694899"/>